<reference evidence="2" key="1">
    <citation type="journal article" date="2023" name="GigaByte">
        <title>Genome assembly of the bearded iris, Iris pallida Lam.</title>
        <authorList>
            <person name="Bruccoleri R.E."/>
            <person name="Oakeley E.J."/>
            <person name="Faust A.M.E."/>
            <person name="Altorfer M."/>
            <person name="Dessus-Babus S."/>
            <person name="Burckhardt D."/>
            <person name="Oertli M."/>
            <person name="Naumann U."/>
            <person name="Petersen F."/>
            <person name="Wong J."/>
        </authorList>
    </citation>
    <scope>NUCLEOTIDE SEQUENCE</scope>
    <source>
        <strain evidence="2">GSM-AAB239-AS_SAM_17_03QT</strain>
    </source>
</reference>
<keyword evidence="3" id="KW-1185">Reference proteome</keyword>
<evidence type="ECO:0000313" key="3">
    <source>
        <dbReference type="Proteomes" id="UP001140949"/>
    </source>
</evidence>
<feature type="compositionally biased region" description="Acidic residues" evidence="1">
    <location>
        <begin position="23"/>
        <end position="40"/>
    </location>
</feature>
<proteinExistence type="predicted"/>
<evidence type="ECO:0000313" key="2">
    <source>
        <dbReference type="EMBL" id="KAJ6837252.1"/>
    </source>
</evidence>
<gene>
    <name evidence="2" type="ORF">M6B38_121925</name>
</gene>
<comment type="caution">
    <text evidence="2">The sequence shown here is derived from an EMBL/GenBank/DDBJ whole genome shotgun (WGS) entry which is preliminary data.</text>
</comment>
<reference evidence="2" key="2">
    <citation type="submission" date="2023-04" db="EMBL/GenBank/DDBJ databases">
        <authorList>
            <person name="Bruccoleri R.E."/>
            <person name="Oakeley E.J."/>
            <person name="Faust A.-M."/>
            <person name="Dessus-Babus S."/>
            <person name="Altorfer M."/>
            <person name="Burckhardt D."/>
            <person name="Oertli M."/>
            <person name="Naumann U."/>
            <person name="Petersen F."/>
            <person name="Wong J."/>
        </authorList>
    </citation>
    <scope>NUCLEOTIDE SEQUENCE</scope>
    <source>
        <strain evidence="2">GSM-AAB239-AS_SAM_17_03QT</strain>
        <tissue evidence="2">Leaf</tissue>
    </source>
</reference>
<accession>A0AAX6H952</accession>
<evidence type="ECO:0000256" key="1">
    <source>
        <dbReference type="SAM" id="MobiDB-lite"/>
    </source>
</evidence>
<dbReference type="InterPro" id="IPR004158">
    <property type="entry name" value="DUF247_pln"/>
</dbReference>
<name>A0AAX6H952_IRIPA</name>
<organism evidence="2 3">
    <name type="scientific">Iris pallida</name>
    <name type="common">Sweet iris</name>
    <dbReference type="NCBI Taxonomy" id="29817"/>
    <lineage>
        <taxon>Eukaryota</taxon>
        <taxon>Viridiplantae</taxon>
        <taxon>Streptophyta</taxon>
        <taxon>Embryophyta</taxon>
        <taxon>Tracheophyta</taxon>
        <taxon>Spermatophyta</taxon>
        <taxon>Magnoliopsida</taxon>
        <taxon>Liliopsida</taxon>
        <taxon>Asparagales</taxon>
        <taxon>Iridaceae</taxon>
        <taxon>Iridoideae</taxon>
        <taxon>Irideae</taxon>
        <taxon>Iris</taxon>
    </lineage>
</organism>
<dbReference type="EMBL" id="JANAVB010011399">
    <property type="protein sequence ID" value="KAJ6837252.1"/>
    <property type="molecule type" value="Genomic_DNA"/>
</dbReference>
<dbReference type="AlphaFoldDB" id="A0AAX6H952"/>
<feature type="region of interest" description="Disordered" evidence="1">
    <location>
        <begin position="16"/>
        <end position="41"/>
    </location>
</feature>
<dbReference type="Proteomes" id="UP001140949">
    <property type="component" value="Unassembled WGS sequence"/>
</dbReference>
<sequence>MGRIVARMTPKEARMLRMKMLSPEEEEETPEESSADDDEPFWIGSVRKQMNSAAPKPYPRGRWTIFRVPEHIRSRERGAYDPLVVSIGPYYRGILPVYLKTTSGNVFATSSLATGAGSERARSWIDAYRS</sequence>
<protein>
    <submittedName>
        <fullName evidence="2">UPF0481 protein-like</fullName>
    </submittedName>
</protein>
<dbReference type="Pfam" id="PF03140">
    <property type="entry name" value="DUF247"/>
    <property type="match status" value="1"/>
</dbReference>